<evidence type="ECO:0000256" key="6">
    <source>
        <dbReference type="ARBA" id="ARBA00022833"/>
    </source>
</evidence>
<keyword evidence="3" id="KW-0479">Metal-binding</keyword>
<evidence type="ECO:0000256" key="2">
    <source>
        <dbReference type="ARBA" id="ARBA00006991"/>
    </source>
</evidence>
<evidence type="ECO:0000313" key="13">
    <source>
        <dbReference type="EMBL" id="KAH7975450.1"/>
    </source>
</evidence>
<evidence type="ECO:0000313" key="14">
    <source>
        <dbReference type="Proteomes" id="UP000821837"/>
    </source>
</evidence>
<evidence type="ECO:0000256" key="4">
    <source>
        <dbReference type="ARBA" id="ARBA00022737"/>
    </source>
</evidence>
<keyword evidence="14" id="KW-1185">Reference proteome</keyword>
<evidence type="ECO:0000256" key="3">
    <source>
        <dbReference type="ARBA" id="ARBA00022723"/>
    </source>
</evidence>
<evidence type="ECO:0000256" key="1">
    <source>
        <dbReference type="ARBA" id="ARBA00004123"/>
    </source>
</evidence>
<accession>A0A9D4QCS0</accession>
<keyword evidence="7" id="KW-0805">Transcription regulation</keyword>
<keyword evidence="10" id="KW-0539">Nucleus</keyword>
<dbReference type="FunFam" id="3.30.160.60:FF:001370">
    <property type="entry name" value="Zinc finger protein"/>
    <property type="match status" value="1"/>
</dbReference>
<dbReference type="GO" id="GO:0008270">
    <property type="term" value="F:zinc ion binding"/>
    <property type="evidence" value="ECO:0007669"/>
    <property type="project" value="UniProtKB-KW"/>
</dbReference>
<dbReference type="VEuPathDB" id="VectorBase:RSAN_050436"/>
<gene>
    <name evidence="13" type="ORF">HPB52_001779</name>
</gene>
<evidence type="ECO:0000256" key="7">
    <source>
        <dbReference type="ARBA" id="ARBA00023015"/>
    </source>
</evidence>
<keyword evidence="6" id="KW-0862">Zinc</keyword>
<dbReference type="InterPro" id="IPR036236">
    <property type="entry name" value="Znf_C2H2_sf"/>
</dbReference>
<dbReference type="GO" id="GO:0000981">
    <property type="term" value="F:DNA-binding transcription factor activity, RNA polymerase II-specific"/>
    <property type="evidence" value="ECO:0007669"/>
    <property type="project" value="TreeGrafter"/>
</dbReference>
<evidence type="ECO:0000256" key="8">
    <source>
        <dbReference type="ARBA" id="ARBA00023125"/>
    </source>
</evidence>
<reference evidence="13" key="2">
    <citation type="submission" date="2021-09" db="EMBL/GenBank/DDBJ databases">
        <authorList>
            <person name="Jia N."/>
            <person name="Wang J."/>
            <person name="Shi W."/>
            <person name="Du L."/>
            <person name="Sun Y."/>
            <person name="Zhan W."/>
            <person name="Jiang J."/>
            <person name="Wang Q."/>
            <person name="Zhang B."/>
            <person name="Ji P."/>
            <person name="Sakyi L.B."/>
            <person name="Cui X."/>
            <person name="Yuan T."/>
            <person name="Jiang B."/>
            <person name="Yang W."/>
            <person name="Lam T.T.-Y."/>
            <person name="Chang Q."/>
            <person name="Ding S."/>
            <person name="Wang X."/>
            <person name="Zhu J."/>
            <person name="Ruan X."/>
            <person name="Zhao L."/>
            <person name="Wei J."/>
            <person name="Que T."/>
            <person name="Du C."/>
            <person name="Cheng J."/>
            <person name="Dai P."/>
            <person name="Han X."/>
            <person name="Huang E."/>
            <person name="Gao Y."/>
            <person name="Liu J."/>
            <person name="Shao H."/>
            <person name="Ye R."/>
            <person name="Li L."/>
            <person name="Wei W."/>
            <person name="Wang X."/>
            <person name="Wang C."/>
            <person name="Huo Q."/>
            <person name="Li W."/>
            <person name="Guo W."/>
            <person name="Chen H."/>
            <person name="Chen S."/>
            <person name="Zhou L."/>
            <person name="Zhou L."/>
            <person name="Ni X."/>
            <person name="Tian J."/>
            <person name="Zhou Y."/>
            <person name="Sheng Y."/>
            <person name="Liu T."/>
            <person name="Pan Y."/>
            <person name="Xia L."/>
            <person name="Li J."/>
            <person name="Zhao F."/>
            <person name="Cao W."/>
        </authorList>
    </citation>
    <scope>NUCLEOTIDE SEQUENCE</scope>
    <source>
        <strain evidence="13">Rsan-2018</strain>
        <tissue evidence="13">Larvae</tissue>
    </source>
</reference>
<dbReference type="AlphaFoldDB" id="A0A9D4QCS0"/>
<dbReference type="FunFam" id="3.30.160.60:FF:000202">
    <property type="entry name" value="Zinc finger protein 574"/>
    <property type="match status" value="1"/>
</dbReference>
<dbReference type="SMART" id="SM00355">
    <property type="entry name" value="ZnF_C2H2"/>
    <property type="match status" value="2"/>
</dbReference>
<feature type="domain" description="C2H2-type" evidence="12">
    <location>
        <begin position="75"/>
        <end position="102"/>
    </location>
</feature>
<feature type="domain" description="C2H2-type" evidence="12">
    <location>
        <begin position="47"/>
        <end position="74"/>
    </location>
</feature>
<dbReference type="Proteomes" id="UP000821837">
    <property type="component" value="Chromosome 10"/>
</dbReference>
<keyword evidence="5 11" id="KW-0863">Zinc-finger</keyword>
<keyword evidence="4" id="KW-0677">Repeat</keyword>
<evidence type="ECO:0000256" key="10">
    <source>
        <dbReference type="ARBA" id="ARBA00023242"/>
    </source>
</evidence>
<evidence type="ECO:0000256" key="9">
    <source>
        <dbReference type="ARBA" id="ARBA00023163"/>
    </source>
</evidence>
<dbReference type="Gene3D" id="3.30.160.60">
    <property type="entry name" value="Classic Zinc Finger"/>
    <property type="match status" value="2"/>
</dbReference>
<evidence type="ECO:0000256" key="11">
    <source>
        <dbReference type="PROSITE-ProRule" id="PRU00042"/>
    </source>
</evidence>
<protein>
    <recommendedName>
        <fullName evidence="12">C2H2-type domain-containing protein</fullName>
    </recommendedName>
</protein>
<dbReference type="PANTHER" id="PTHR24394:SF44">
    <property type="entry name" value="ZINC FINGER PROTEIN 271-LIKE"/>
    <property type="match status" value="1"/>
</dbReference>
<keyword evidence="9" id="KW-0804">Transcription</keyword>
<dbReference type="GO" id="GO:0032502">
    <property type="term" value="P:developmental process"/>
    <property type="evidence" value="ECO:0007669"/>
    <property type="project" value="UniProtKB-ARBA"/>
</dbReference>
<dbReference type="PROSITE" id="PS50157">
    <property type="entry name" value="ZINC_FINGER_C2H2_2"/>
    <property type="match status" value="2"/>
</dbReference>
<sequence length="105" mass="12192">MWTARESYEGDVEVEGARPRKFQQVFGSPSVEGGPATWEKKTRRSLFLCDLCPYTTRHKTHMRDHMRVHSGEKPFKCTKCPAAFTQATNCRRHILSHSRQKTPRT</sequence>
<proteinExistence type="inferred from homology"/>
<comment type="subcellular location">
    <subcellularLocation>
        <location evidence="1">Nucleus</location>
    </subcellularLocation>
</comment>
<comment type="similarity">
    <text evidence="2">Belongs to the krueppel C2H2-type zinc-finger protein family.</text>
</comment>
<dbReference type="EMBL" id="JABSTV010001246">
    <property type="protein sequence ID" value="KAH7975450.1"/>
    <property type="molecule type" value="Genomic_DNA"/>
</dbReference>
<name>A0A9D4QCS0_RHISA</name>
<evidence type="ECO:0000259" key="12">
    <source>
        <dbReference type="PROSITE" id="PS50157"/>
    </source>
</evidence>
<reference evidence="13" key="1">
    <citation type="journal article" date="2020" name="Cell">
        <title>Large-Scale Comparative Analyses of Tick Genomes Elucidate Their Genetic Diversity and Vector Capacities.</title>
        <authorList>
            <consortium name="Tick Genome and Microbiome Consortium (TIGMIC)"/>
            <person name="Jia N."/>
            <person name="Wang J."/>
            <person name="Shi W."/>
            <person name="Du L."/>
            <person name="Sun Y."/>
            <person name="Zhan W."/>
            <person name="Jiang J.F."/>
            <person name="Wang Q."/>
            <person name="Zhang B."/>
            <person name="Ji P."/>
            <person name="Bell-Sakyi L."/>
            <person name="Cui X.M."/>
            <person name="Yuan T.T."/>
            <person name="Jiang B.G."/>
            <person name="Yang W.F."/>
            <person name="Lam T.T."/>
            <person name="Chang Q.C."/>
            <person name="Ding S.J."/>
            <person name="Wang X.J."/>
            <person name="Zhu J.G."/>
            <person name="Ruan X.D."/>
            <person name="Zhao L."/>
            <person name="Wei J.T."/>
            <person name="Ye R.Z."/>
            <person name="Que T.C."/>
            <person name="Du C.H."/>
            <person name="Zhou Y.H."/>
            <person name="Cheng J.X."/>
            <person name="Dai P.F."/>
            <person name="Guo W.B."/>
            <person name="Han X.H."/>
            <person name="Huang E.J."/>
            <person name="Li L.F."/>
            <person name="Wei W."/>
            <person name="Gao Y.C."/>
            <person name="Liu J.Z."/>
            <person name="Shao H.Z."/>
            <person name="Wang X."/>
            <person name="Wang C.C."/>
            <person name="Yang T.C."/>
            <person name="Huo Q.B."/>
            <person name="Li W."/>
            <person name="Chen H.Y."/>
            <person name="Chen S.E."/>
            <person name="Zhou L.G."/>
            <person name="Ni X.B."/>
            <person name="Tian J.H."/>
            <person name="Sheng Y."/>
            <person name="Liu T."/>
            <person name="Pan Y.S."/>
            <person name="Xia L.Y."/>
            <person name="Li J."/>
            <person name="Zhao F."/>
            <person name="Cao W.C."/>
        </authorList>
    </citation>
    <scope>NUCLEOTIDE SEQUENCE</scope>
    <source>
        <strain evidence="13">Rsan-2018</strain>
    </source>
</reference>
<dbReference type="InterPro" id="IPR013087">
    <property type="entry name" value="Znf_C2H2_type"/>
</dbReference>
<dbReference type="GO" id="GO:0003690">
    <property type="term" value="F:double-stranded DNA binding"/>
    <property type="evidence" value="ECO:0007669"/>
    <property type="project" value="UniProtKB-ARBA"/>
</dbReference>
<dbReference type="SUPFAM" id="SSF57667">
    <property type="entry name" value="beta-beta-alpha zinc fingers"/>
    <property type="match status" value="1"/>
</dbReference>
<organism evidence="13 14">
    <name type="scientific">Rhipicephalus sanguineus</name>
    <name type="common">Brown dog tick</name>
    <name type="synonym">Ixodes sanguineus</name>
    <dbReference type="NCBI Taxonomy" id="34632"/>
    <lineage>
        <taxon>Eukaryota</taxon>
        <taxon>Metazoa</taxon>
        <taxon>Ecdysozoa</taxon>
        <taxon>Arthropoda</taxon>
        <taxon>Chelicerata</taxon>
        <taxon>Arachnida</taxon>
        <taxon>Acari</taxon>
        <taxon>Parasitiformes</taxon>
        <taxon>Ixodida</taxon>
        <taxon>Ixodoidea</taxon>
        <taxon>Ixodidae</taxon>
        <taxon>Rhipicephalinae</taxon>
        <taxon>Rhipicephalus</taxon>
        <taxon>Rhipicephalus</taxon>
    </lineage>
</organism>
<dbReference type="PROSITE" id="PS00028">
    <property type="entry name" value="ZINC_FINGER_C2H2_1"/>
    <property type="match status" value="1"/>
</dbReference>
<dbReference type="Pfam" id="PF00096">
    <property type="entry name" value="zf-C2H2"/>
    <property type="match status" value="2"/>
</dbReference>
<evidence type="ECO:0000256" key="5">
    <source>
        <dbReference type="ARBA" id="ARBA00022771"/>
    </source>
</evidence>
<dbReference type="GO" id="GO:0005634">
    <property type="term" value="C:nucleus"/>
    <property type="evidence" value="ECO:0007669"/>
    <property type="project" value="UniProtKB-SubCell"/>
</dbReference>
<keyword evidence="8" id="KW-0238">DNA-binding</keyword>
<comment type="caution">
    <text evidence="13">The sequence shown here is derived from an EMBL/GenBank/DDBJ whole genome shotgun (WGS) entry which is preliminary data.</text>
</comment>
<dbReference type="PANTHER" id="PTHR24394">
    <property type="entry name" value="ZINC FINGER PROTEIN"/>
    <property type="match status" value="1"/>
</dbReference>